<dbReference type="RefSeq" id="WP_306634702.1">
    <property type="nucleotide sequence ID" value="NZ_JAUSXB010000001.1"/>
</dbReference>
<feature type="signal peptide" evidence="1">
    <location>
        <begin position="1"/>
        <end position="27"/>
    </location>
</feature>
<proteinExistence type="predicted"/>
<gene>
    <name evidence="2" type="ORF">QFZ36_001189</name>
</gene>
<organism evidence="2 3">
    <name type="scientific">Pseudarthrobacter siccitolerans</name>
    <dbReference type="NCBI Taxonomy" id="861266"/>
    <lineage>
        <taxon>Bacteria</taxon>
        <taxon>Bacillati</taxon>
        <taxon>Actinomycetota</taxon>
        <taxon>Actinomycetes</taxon>
        <taxon>Micrococcales</taxon>
        <taxon>Micrococcaceae</taxon>
        <taxon>Pseudarthrobacter</taxon>
    </lineage>
</organism>
<feature type="chain" id="PRO_5045370678" description="Lipoprotein" evidence="1">
    <location>
        <begin position="28"/>
        <end position="170"/>
    </location>
</feature>
<keyword evidence="1" id="KW-0732">Signal</keyword>
<evidence type="ECO:0000313" key="3">
    <source>
        <dbReference type="Proteomes" id="UP001236806"/>
    </source>
</evidence>
<accession>A0ABU0PI44</accession>
<dbReference type="Proteomes" id="UP001236806">
    <property type="component" value="Unassembled WGS sequence"/>
</dbReference>
<reference evidence="2 3" key="1">
    <citation type="submission" date="2023-07" db="EMBL/GenBank/DDBJ databases">
        <title>Comparative genomics of wheat-associated soil bacteria to identify genetic determinants of phenazine resistance.</title>
        <authorList>
            <person name="Mouncey N."/>
        </authorList>
    </citation>
    <scope>NUCLEOTIDE SEQUENCE [LARGE SCALE GENOMIC DNA]</scope>
    <source>
        <strain evidence="2 3">W1I3</strain>
    </source>
</reference>
<name>A0ABU0PI44_9MICC</name>
<evidence type="ECO:0000313" key="2">
    <source>
        <dbReference type="EMBL" id="MDQ0673628.1"/>
    </source>
</evidence>
<evidence type="ECO:0000256" key="1">
    <source>
        <dbReference type="SAM" id="SignalP"/>
    </source>
</evidence>
<keyword evidence="3" id="KW-1185">Reference proteome</keyword>
<sequence>MSGRPRSAPAWRLAGAAALLAMVASCGQPGNGKNPDISLESAKTKVMSSEQEILGLLPGDAVLSTFAHDTSGLMPCTGGDRRKWTGDAVAEVGAGVDREAILDEVVELMEAKDGWTVDDGKTPGGARRIDLLHSDGTHLFVFFVGGPESLRVEGYSACFDFPDYEYGEEY</sequence>
<dbReference type="PROSITE" id="PS51257">
    <property type="entry name" value="PROKAR_LIPOPROTEIN"/>
    <property type="match status" value="1"/>
</dbReference>
<comment type="caution">
    <text evidence="2">The sequence shown here is derived from an EMBL/GenBank/DDBJ whole genome shotgun (WGS) entry which is preliminary data.</text>
</comment>
<dbReference type="EMBL" id="JAUSXB010000001">
    <property type="protein sequence ID" value="MDQ0673628.1"/>
    <property type="molecule type" value="Genomic_DNA"/>
</dbReference>
<protein>
    <recommendedName>
        <fullName evidence="4">Lipoprotein</fullName>
    </recommendedName>
</protein>
<evidence type="ECO:0008006" key="4">
    <source>
        <dbReference type="Google" id="ProtNLM"/>
    </source>
</evidence>